<evidence type="ECO:0008006" key="3">
    <source>
        <dbReference type="Google" id="ProtNLM"/>
    </source>
</evidence>
<dbReference type="InterPro" id="IPR036249">
    <property type="entry name" value="Thioredoxin-like_sf"/>
</dbReference>
<dbReference type="HOGENOM" id="CLU_1924161_0_0_7"/>
<dbReference type="SUPFAM" id="SSF52833">
    <property type="entry name" value="Thioredoxin-like"/>
    <property type="match status" value="1"/>
</dbReference>
<organism evidence="1 2">
    <name type="scientific">Oleidesulfovibrio alaskensis (strain ATCC BAA-1058 / DSM 17464 / G20)</name>
    <name type="common">Desulfovibrio alaskensis</name>
    <dbReference type="NCBI Taxonomy" id="207559"/>
    <lineage>
        <taxon>Bacteria</taxon>
        <taxon>Pseudomonadati</taxon>
        <taxon>Thermodesulfobacteriota</taxon>
        <taxon>Desulfovibrionia</taxon>
        <taxon>Desulfovibrionales</taxon>
        <taxon>Desulfovibrionaceae</taxon>
        <taxon>Oleidesulfovibrio</taxon>
    </lineage>
</organism>
<dbReference type="STRING" id="207559.Dde_0645"/>
<sequence>MVTVVTPEQFASILDTEDRPVLAGCLQRDSAFMEQCMVLQAASTAVEGKARVCLMDPDWLNEFCRKFSISGTPSYLLFNGGTEYERFLGRAELHNLTAMARRLLPAARHPEAQGRQAPRFDMELSRAGYWS</sequence>
<evidence type="ECO:0000313" key="2">
    <source>
        <dbReference type="Proteomes" id="UP000002710"/>
    </source>
</evidence>
<protein>
    <recommendedName>
        <fullName evidence="3">Thioredoxin domain-containing protein</fullName>
    </recommendedName>
</protein>
<evidence type="ECO:0000313" key="1">
    <source>
        <dbReference type="EMBL" id="ABB37446.1"/>
    </source>
</evidence>
<name>Q315F0_OLEA2</name>
<dbReference type="AlphaFoldDB" id="Q315F0"/>
<dbReference type="Gene3D" id="3.40.30.10">
    <property type="entry name" value="Glutaredoxin"/>
    <property type="match status" value="1"/>
</dbReference>
<reference evidence="1 2" key="1">
    <citation type="journal article" date="2011" name="J. Bacteriol.">
        <title>Complete genome sequence and updated annotation of Desulfovibrio alaskensis G20.</title>
        <authorList>
            <person name="Hauser L.J."/>
            <person name="Land M.L."/>
            <person name="Brown S.D."/>
            <person name="Larimer F."/>
            <person name="Keller K.L."/>
            <person name="Rapp-Giles B.J."/>
            <person name="Price M.N."/>
            <person name="Lin M."/>
            <person name="Bruce D.C."/>
            <person name="Detter J.C."/>
            <person name="Tapia R."/>
            <person name="Han C.S."/>
            <person name="Goodwin L.A."/>
            <person name="Cheng J.F."/>
            <person name="Pitluck S."/>
            <person name="Copeland A."/>
            <person name="Lucas S."/>
            <person name="Nolan M."/>
            <person name="Lapidus A.L."/>
            <person name="Palumbo A.V."/>
            <person name="Wall J.D."/>
        </authorList>
    </citation>
    <scope>NUCLEOTIDE SEQUENCE [LARGE SCALE GENOMIC DNA]</scope>
    <source>
        <strain evidence="2">ATCC BAA 1058 / DSM 17464 / G20</strain>
    </source>
</reference>
<proteinExistence type="predicted"/>
<accession>Q315F0</accession>
<dbReference type="eggNOG" id="COG0526">
    <property type="taxonomic scope" value="Bacteria"/>
</dbReference>
<dbReference type="EMBL" id="CP000112">
    <property type="protein sequence ID" value="ABB37446.1"/>
    <property type="molecule type" value="Genomic_DNA"/>
</dbReference>
<dbReference type="Proteomes" id="UP000002710">
    <property type="component" value="Chromosome"/>
</dbReference>
<gene>
    <name evidence="1" type="ordered locus">Dde_0645</name>
</gene>
<keyword evidence="2" id="KW-1185">Reference proteome</keyword>
<dbReference type="RefSeq" id="WP_011366741.1">
    <property type="nucleotide sequence ID" value="NC_007519.1"/>
</dbReference>
<dbReference type="KEGG" id="dde:Dde_0645"/>